<protein>
    <submittedName>
        <fullName evidence="9">Sugar ABC transporter permease</fullName>
    </submittedName>
</protein>
<name>A0A1B2DNS2_9BACL</name>
<dbReference type="Gene3D" id="1.10.3720.10">
    <property type="entry name" value="MetI-like"/>
    <property type="match status" value="1"/>
</dbReference>
<gene>
    <name evidence="9" type="ORF">BBD42_24905</name>
</gene>
<evidence type="ECO:0000313" key="9">
    <source>
        <dbReference type="EMBL" id="ANY69360.1"/>
    </source>
</evidence>
<dbReference type="SUPFAM" id="SSF161098">
    <property type="entry name" value="MetI-like"/>
    <property type="match status" value="1"/>
</dbReference>
<evidence type="ECO:0000259" key="8">
    <source>
        <dbReference type="PROSITE" id="PS50928"/>
    </source>
</evidence>
<dbReference type="InterPro" id="IPR000515">
    <property type="entry name" value="MetI-like"/>
</dbReference>
<evidence type="ECO:0000256" key="5">
    <source>
        <dbReference type="ARBA" id="ARBA00022989"/>
    </source>
</evidence>
<keyword evidence="2 7" id="KW-0813">Transport</keyword>
<feature type="domain" description="ABC transmembrane type-1" evidence="8">
    <location>
        <begin position="77"/>
        <end position="286"/>
    </location>
</feature>
<proteinExistence type="inferred from homology"/>
<evidence type="ECO:0000256" key="2">
    <source>
        <dbReference type="ARBA" id="ARBA00022448"/>
    </source>
</evidence>
<dbReference type="GO" id="GO:0005886">
    <property type="term" value="C:plasma membrane"/>
    <property type="evidence" value="ECO:0007669"/>
    <property type="project" value="UniProtKB-SubCell"/>
</dbReference>
<dbReference type="PANTHER" id="PTHR43744">
    <property type="entry name" value="ABC TRANSPORTER PERMEASE PROTEIN MG189-RELATED-RELATED"/>
    <property type="match status" value="1"/>
</dbReference>
<dbReference type="AlphaFoldDB" id="A0A1B2DNS2"/>
<dbReference type="GO" id="GO:0055085">
    <property type="term" value="P:transmembrane transport"/>
    <property type="evidence" value="ECO:0007669"/>
    <property type="project" value="InterPro"/>
</dbReference>
<comment type="subcellular location">
    <subcellularLocation>
        <location evidence="1 7">Cell membrane</location>
        <topology evidence="1 7">Multi-pass membrane protein</topology>
    </subcellularLocation>
</comment>
<feature type="transmembrane region" description="Helical" evidence="7">
    <location>
        <begin position="263"/>
        <end position="282"/>
    </location>
</feature>
<feature type="transmembrane region" description="Helical" evidence="7">
    <location>
        <begin position="81"/>
        <end position="102"/>
    </location>
</feature>
<dbReference type="RefSeq" id="WP_172455621.1">
    <property type="nucleotide sequence ID" value="NZ_CP016808.1"/>
</dbReference>
<evidence type="ECO:0000256" key="4">
    <source>
        <dbReference type="ARBA" id="ARBA00022692"/>
    </source>
</evidence>
<keyword evidence="5 7" id="KW-1133">Transmembrane helix</keyword>
<dbReference type="PANTHER" id="PTHR43744:SF9">
    <property type="entry name" value="POLYGALACTURONAN_RHAMNOGALACTURONAN TRANSPORT SYSTEM PERMEASE PROTEIN YTCP"/>
    <property type="match status" value="1"/>
</dbReference>
<dbReference type="EMBL" id="CP016808">
    <property type="protein sequence ID" value="ANY69360.1"/>
    <property type="molecule type" value="Genomic_DNA"/>
</dbReference>
<keyword evidence="6 7" id="KW-0472">Membrane</keyword>
<feature type="transmembrane region" description="Helical" evidence="7">
    <location>
        <begin position="21"/>
        <end position="41"/>
    </location>
</feature>
<organism evidence="9">
    <name type="scientific">Paenibacillus sp. BIHB 4019</name>
    <dbReference type="NCBI Taxonomy" id="1870819"/>
    <lineage>
        <taxon>Bacteria</taxon>
        <taxon>Bacillati</taxon>
        <taxon>Bacillota</taxon>
        <taxon>Bacilli</taxon>
        <taxon>Bacillales</taxon>
        <taxon>Paenibacillaceae</taxon>
        <taxon>Paenibacillus</taxon>
    </lineage>
</organism>
<evidence type="ECO:0000256" key="3">
    <source>
        <dbReference type="ARBA" id="ARBA00022475"/>
    </source>
</evidence>
<dbReference type="Pfam" id="PF00528">
    <property type="entry name" value="BPD_transp_1"/>
    <property type="match status" value="1"/>
</dbReference>
<feature type="transmembrane region" description="Helical" evidence="7">
    <location>
        <begin position="146"/>
        <end position="164"/>
    </location>
</feature>
<comment type="similarity">
    <text evidence="7">Belongs to the binding-protein-dependent transport system permease family.</text>
</comment>
<feature type="transmembrane region" description="Helical" evidence="7">
    <location>
        <begin position="114"/>
        <end position="134"/>
    </location>
</feature>
<reference evidence="9" key="1">
    <citation type="submission" date="2016-08" db="EMBL/GenBank/DDBJ databases">
        <title>Complete Genome Seqeunce of Paenibacillus sp. BIHB 4019 from tea rhizoplane.</title>
        <authorList>
            <person name="Thakur R."/>
            <person name="Swarnkar M.K."/>
            <person name="Gulati A."/>
        </authorList>
    </citation>
    <scope>NUCLEOTIDE SEQUENCE [LARGE SCALE GENOMIC DNA]</scope>
    <source>
        <strain evidence="9">BIHB4019</strain>
    </source>
</reference>
<feature type="transmembrane region" description="Helical" evidence="7">
    <location>
        <begin position="184"/>
        <end position="207"/>
    </location>
</feature>
<evidence type="ECO:0000256" key="1">
    <source>
        <dbReference type="ARBA" id="ARBA00004651"/>
    </source>
</evidence>
<keyword evidence="3" id="KW-1003">Cell membrane</keyword>
<keyword evidence="4 7" id="KW-0812">Transmembrane</keyword>
<evidence type="ECO:0000256" key="6">
    <source>
        <dbReference type="ARBA" id="ARBA00023136"/>
    </source>
</evidence>
<dbReference type="PROSITE" id="PS50928">
    <property type="entry name" value="ABC_TM1"/>
    <property type="match status" value="1"/>
</dbReference>
<accession>A0A1B2DNS2</accession>
<evidence type="ECO:0000256" key="7">
    <source>
        <dbReference type="RuleBase" id="RU363032"/>
    </source>
</evidence>
<dbReference type="InterPro" id="IPR035906">
    <property type="entry name" value="MetI-like_sf"/>
</dbReference>
<dbReference type="CDD" id="cd06261">
    <property type="entry name" value="TM_PBP2"/>
    <property type="match status" value="1"/>
</dbReference>
<sequence length="297" mass="33292">MGKVISQSKGDKLFNLFNYSIMSIIAIAILYPLYFVFLASFTDPDQVNSGGLLLFPESIYLDGFKKIFAYKPLWDGYLNSIMYTFIGTFINLAVTIPCAYALSRKGLAGKTPIMLLFAFTMFFSGGLIPTYLLISNLGMLNTVWAITLPVAASVWNIIITRTYFQSNIPEELLEASVMDGCSDFRFFFSIALPLSKVIIAVMALFYGIGHWNSFFEPMLYLTSNEKFPLQVILRNLLIMNEAGSRMVIDPMSLAAKQRISEQLKYGVIVVACLPLLIVYPFLQKYFTQGVMIGSIKG</sequence>